<reference evidence="3 5" key="2">
    <citation type="submission" date="2015-09" db="EMBL/GenBank/DDBJ databases">
        <authorList>
            <consortium name="Swine Surveillance"/>
        </authorList>
    </citation>
    <scope>NUCLEOTIDE SEQUENCE [LARGE SCALE GENOMIC DNA]</scope>
    <source>
        <strain evidence="3 5">5120</strain>
    </source>
</reference>
<dbReference type="PANTHER" id="PTHR33164:SF43">
    <property type="entry name" value="HTH-TYPE TRANSCRIPTIONAL REPRESSOR YETL"/>
    <property type="match status" value="1"/>
</dbReference>
<feature type="domain" description="HTH marR-type" evidence="1">
    <location>
        <begin position="22"/>
        <end position="158"/>
    </location>
</feature>
<dbReference type="EMBL" id="CYSB01000026">
    <property type="protein sequence ID" value="CUH66220.1"/>
    <property type="molecule type" value="Genomic_DNA"/>
</dbReference>
<evidence type="ECO:0000313" key="3">
    <source>
        <dbReference type="EMBL" id="CUH72547.1"/>
    </source>
</evidence>
<dbReference type="InterPro" id="IPR039422">
    <property type="entry name" value="MarR/SlyA-like"/>
</dbReference>
<dbReference type="OrthoDB" id="72352at2"/>
<dbReference type="PROSITE" id="PS50995">
    <property type="entry name" value="HTH_MARR_2"/>
    <property type="match status" value="1"/>
</dbReference>
<proteinExistence type="predicted"/>
<dbReference type="Proteomes" id="UP000051887">
    <property type="component" value="Unassembled WGS sequence"/>
</dbReference>
<dbReference type="InterPro" id="IPR036388">
    <property type="entry name" value="WH-like_DNA-bd_sf"/>
</dbReference>
<evidence type="ECO:0000313" key="5">
    <source>
        <dbReference type="Proteomes" id="UP000051887"/>
    </source>
</evidence>
<keyword evidence="4" id="KW-1185">Reference proteome</keyword>
<reference evidence="2 4" key="1">
    <citation type="submission" date="2015-09" db="EMBL/GenBank/DDBJ databases">
        <authorList>
            <person name="Rodrigo-Torres L."/>
            <person name="Arahal D.R."/>
        </authorList>
    </citation>
    <scope>NUCLEOTIDE SEQUENCE [LARGE SCALE GENOMIC DNA]</scope>
    <source>
        <strain evidence="2 4">CECT 5118</strain>
    </source>
</reference>
<organism evidence="3 5">
    <name type="scientific">Thalassovita autumnalis</name>
    <dbReference type="NCBI Taxonomy" id="2072972"/>
    <lineage>
        <taxon>Bacteria</taxon>
        <taxon>Pseudomonadati</taxon>
        <taxon>Pseudomonadota</taxon>
        <taxon>Alphaproteobacteria</taxon>
        <taxon>Rhodobacterales</taxon>
        <taxon>Roseobacteraceae</taxon>
        <taxon>Thalassovita</taxon>
    </lineage>
</organism>
<dbReference type="GO" id="GO:0006950">
    <property type="term" value="P:response to stress"/>
    <property type="evidence" value="ECO:0007669"/>
    <property type="project" value="TreeGrafter"/>
</dbReference>
<dbReference type="Pfam" id="PF12802">
    <property type="entry name" value="MarR_2"/>
    <property type="match status" value="1"/>
</dbReference>
<evidence type="ECO:0000313" key="4">
    <source>
        <dbReference type="Proteomes" id="UP000051086"/>
    </source>
</evidence>
<dbReference type="AlphaFoldDB" id="A0A0P1G1Y8"/>
<dbReference type="SMART" id="SM00347">
    <property type="entry name" value="HTH_MARR"/>
    <property type="match status" value="1"/>
</dbReference>
<dbReference type="RefSeq" id="WP_058243744.1">
    <property type="nucleotide sequence ID" value="NZ_CYSB01000026.1"/>
</dbReference>
<name>A0A0P1G1Y8_9RHOB</name>
<protein>
    <submittedName>
        <fullName evidence="3">MarR family protein</fullName>
    </submittedName>
</protein>
<dbReference type="InterPro" id="IPR036390">
    <property type="entry name" value="WH_DNA-bd_sf"/>
</dbReference>
<evidence type="ECO:0000259" key="1">
    <source>
        <dbReference type="PROSITE" id="PS50995"/>
    </source>
</evidence>
<gene>
    <name evidence="2" type="ORF">TL5118_01650</name>
    <name evidence="3" type="ORF">TL5120_02352</name>
</gene>
<evidence type="ECO:0000313" key="2">
    <source>
        <dbReference type="EMBL" id="CUH66220.1"/>
    </source>
</evidence>
<dbReference type="Proteomes" id="UP000051086">
    <property type="component" value="Unassembled WGS sequence"/>
</dbReference>
<dbReference type="Gene3D" id="1.10.10.10">
    <property type="entry name" value="Winged helix-like DNA-binding domain superfamily/Winged helix DNA-binding domain"/>
    <property type="match status" value="1"/>
</dbReference>
<dbReference type="PANTHER" id="PTHR33164">
    <property type="entry name" value="TRANSCRIPTIONAL REGULATOR, MARR FAMILY"/>
    <property type="match status" value="1"/>
</dbReference>
<dbReference type="InterPro" id="IPR000835">
    <property type="entry name" value="HTH_MarR-typ"/>
</dbReference>
<accession>A0A0P1G1Y8</accession>
<dbReference type="EMBL" id="CYSC01000033">
    <property type="protein sequence ID" value="CUH72547.1"/>
    <property type="molecule type" value="Genomic_DNA"/>
</dbReference>
<sequence length="168" mass="19297">MSSKLPVSAREFFNDDNANVGFNRLWFNMMRAHRHFYPVITKALKAHGLNDPIWYEILLQIHRGGPDGKLMGEIETELFLPQYALSRHVSRLEKAGFLRREFIADGRRKQVLFLTNKGVDLHGAVWQTYHDAMQDMLADRVSSDEAYEAALTLIKLLPGGEFIGHKQD</sequence>
<dbReference type="SUPFAM" id="SSF46785">
    <property type="entry name" value="Winged helix' DNA-binding domain"/>
    <property type="match status" value="1"/>
</dbReference>
<dbReference type="GO" id="GO:0003700">
    <property type="term" value="F:DNA-binding transcription factor activity"/>
    <property type="evidence" value="ECO:0007669"/>
    <property type="project" value="InterPro"/>
</dbReference>